<proteinExistence type="predicted"/>
<dbReference type="EMBL" id="CAJVQC010026632">
    <property type="protein sequence ID" value="CAG8733745.1"/>
    <property type="molecule type" value="Genomic_DNA"/>
</dbReference>
<accession>A0ACA9Q1F2</accession>
<reference evidence="1" key="1">
    <citation type="submission" date="2021-06" db="EMBL/GenBank/DDBJ databases">
        <authorList>
            <person name="Kallberg Y."/>
            <person name="Tangrot J."/>
            <person name="Rosling A."/>
        </authorList>
    </citation>
    <scope>NUCLEOTIDE SEQUENCE</scope>
    <source>
        <strain evidence="1">MA461A</strain>
    </source>
</reference>
<dbReference type="Proteomes" id="UP000789920">
    <property type="component" value="Unassembled WGS sequence"/>
</dbReference>
<keyword evidence="2" id="KW-1185">Reference proteome</keyword>
<evidence type="ECO:0000313" key="1">
    <source>
        <dbReference type="EMBL" id="CAG8733745.1"/>
    </source>
</evidence>
<gene>
    <name evidence="1" type="ORF">RPERSI_LOCUS12432</name>
</gene>
<comment type="caution">
    <text evidence="1">The sequence shown here is derived from an EMBL/GenBank/DDBJ whole genome shotgun (WGS) entry which is preliminary data.</text>
</comment>
<feature type="non-terminal residue" evidence="1">
    <location>
        <position position="49"/>
    </location>
</feature>
<evidence type="ECO:0000313" key="2">
    <source>
        <dbReference type="Proteomes" id="UP000789920"/>
    </source>
</evidence>
<name>A0ACA9Q1F2_9GLOM</name>
<protein>
    <submittedName>
        <fullName evidence="1">6668_t:CDS:1</fullName>
    </submittedName>
</protein>
<organism evidence="1 2">
    <name type="scientific">Racocetra persica</name>
    <dbReference type="NCBI Taxonomy" id="160502"/>
    <lineage>
        <taxon>Eukaryota</taxon>
        <taxon>Fungi</taxon>
        <taxon>Fungi incertae sedis</taxon>
        <taxon>Mucoromycota</taxon>
        <taxon>Glomeromycotina</taxon>
        <taxon>Glomeromycetes</taxon>
        <taxon>Diversisporales</taxon>
        <taxon>Gigasporaceae</taxon>
        <taxon>Racocetra</taxon>
    </lineage>
</organism>
<sequence>MQDQIQEYNFRSESAINFEDISKFVYNSLRPLEGTNEQYKSDSELYINF</sequence>